<dbReference type="InterPro" id="IPR029044">
    <property type="entry name" value="Nucleotide-diphossugar_trans"/>
</dbReference>
<keyword evidence="6 7" id="KW-0472">Membrane</keyword>
<comment type="subcellular location">
    <subcellularLocation>
        <location evidence="1">Membrane</location>
        <topology evidence="1">Multi-pass membrane protein</topology>
    </subcellularLocation>
</comment>
<feature type="domain" description="Glycosyltransferase 2-like" evidence="8">
    <location>
        <begin position="6"/>
        <end position="138"/>
    </location>
</feature>
<dbReference type="InterPro" id="IPR001173">
    <property type="entry name" value="Glyco_trans_2-like"/>
</dbReference>
<proteinExistence type="predicted"/>
<dbReference type="SUPFAM" id="SSF53448">
    <property type="entry name" value="Nucleotide-diphospho-sugar transferases"/>
    <property type="match status" value="1"/>
</dbReference>
<evidence type="ECO:0000259" key="8">
    <source>
        <dbReference type="Pfam" id="PF00535"/>
    </source>
</evidence>
<dbReference type="EMBL" id="CACRUA010000025">
    <property type="protein sequence ID" value="VYU37271.1"/>
    <property type="molecule type" value="Genomic_DNA"/>
</dbReference>
<dbReference type="Pfam" id="PF00535">
    <property type="entry name" value="Glycos_transf_2"/>
    <property type="match status" value="1"/>
</dbReference>
<dbReference type="EC" id="2.4.-.-" evidence="9"/>
<feature type="transmembrane region" description="Helical" evidence="7">
    <location>
        <begin position="264"/>
        <end position="286"/>
    </location>
</feature>
<accession>A0A6N3EF08</accession>
<reference evidence="9" key="1">
    <citation type="submission" date="2019-11" db="EMBL/GenBank/DDBJ databases">
        <authorList>
            <person name="Feng L."/>
        </authorList>
    </citation>
    <scope>NUCLEOTIDE SEQUENCE</scope>
    <source>
        <strain evidence="9">CsymbiosumLFYP84</strain>
    </source>
</reference>
<dbReference type="PANTHER" id="PTHR48090:SF1">
    <property type="entry name" value="PROPHAGE BACTOPRENOL GLUCOSYL TRANSFERASE HOMOLOG"/>
    <property type="match status" value="1"/>
</dbReference>
<keyword evidence="4 7" id="KW-0812">Transmembrane</keyword>
<dbReference type="GO" id="GO:0005886">
    <property type="term" value="C:plasma membrane"/>
    <property type="evidence" value="ECO:0007669"/>
    <property type="project" value="TreeGrafter"/>
</dbReference>
<gene>
    <name evidence="9" type="primary">csbB_1</name>
    <name evidence="9" type="ORF">CSLFYP84_02004</name>
</gene>
<dbReference type="PANTHER" id="PTHR48090">
    <property type="entry name" value="UNDECAPRENYL-PHOSPHATE 4-DEOXY-4-FORMAMIDO-L-ARABINOSE TRANSFERASE-RELATED"/>
    <property type="match status" value="1"/>
</dbReference>
<dbReference type="RefSeq" id="WP_156684592.1">
    <property type="nucleotide sequence ID" value="NZ_CACRUA010000025.1"/>
</dbReference>
<evidence type="ECO:0000256" key="1">
    <source>
        <dbReference type="ARBA" id="ARBA00004141"/>
    </source>
</evidence>
<evidence type="ECO:0000256" key="2">
    <source>
        <dbReference type="ARBA" id="ARBA00022676"/>
    </source>
</evidence>
<evidence type="ECO:0000256" key="5">
    <source>
        <dbReference type="ARBA" id="ARBA00022989"/>
    </source>
</evidence>
<dbReference type="InterPro" id="IPR050256">
    <property type="entry name" value="Glycosyltransferase_2"/>
</dbReference>
<dbReference type="Gene3D" id="3.90.550.10">
    <property type="entry name" value="Spore Coat Polysaccharide Biosynthesis Protein SpsA, Chain A"/>
    <property type="match status" value="1"/>
</dbReference>
<protein>
    <submittedName>
        <fullName evidence="9">Glycosyltransferase CsbB</fullName>
        <ecNumber evidence="9">2.4.-.-</ecNumber>
    </submittedName>
</protein>
<keyword evidence="3 9" id="KW-0808">Transferase</keyword>
<dbReference type="CDD" id="cd04187">
    <property type="entry name" value="DPM1_like_bac"/>
    <property type="match status" value="1"/>
</dbReference>
<keyword evidence="5 7" id="KW-1133">Transmembrane helix</keyword>
<dbReference type="AlphaFoldDB" id="A0A6N3EF08"/>
<evidence type="ECO:0000313" key="9">
    <source>
        <dbReference type="EMBL" id="VYU37271.1"/>
    </source>
</evidence>
<dbReference type="GO" id="GO:0016757">
    <property type="term" value="F:glycosyltransferase activity"/>
    <property type="evidence" value="ECO:0007669"/>
    <property type="project" value="UniProtKB-KW"/>
</dbReference>
<sequence length="312" mass="35260">MEGLLSIVLPAYNEEKVIEETVSVLTNILVKEKINYELVLVNDGSKDLTWTKIKDCCYVNVHVTGVCFSRNFGKEAAIYAGLEQASGDVVAVMDCDLQHPPETLIEMYRLWQQGYEVIEGIKKKRGKESLFYKLSAGIFYQIMSGATGIDMKNASDFKMLDKKVVQVLCSMPERNTFFRALSSWVGFKSASVLFEVQERKNGSSKWSIKSLIRYGLNNITAFTTIPLQFVTVSGGVMLVIAFIFGLQTLIHYINGSSVEGFTTVILLLLFIGSIIMLSLGVIGFYFEKMYDEIKRRPKYIVSDIYREKENRA</sequence>
<evidence type="ECO:0000256" key="7">
    <source>
        <dbReference type="SAM" id="Phobius"/>
    </source>
</evidence>
<name>A0A6N3EF08_CLOSY</name>
<evidence type="ECO:0000256" key="6">
    <source>
        <dbReference type="ARBA" id="ARBA00023136"/>
    </source>
</evidence>
<evidence type="ECO:0000256" key="4">
    <source>
        <dbReference type="ARBA" id="ARBA00022692"/>
    </source>
</evidence>
<evidence type="ECO:0000256" key="3">
    <source>
        <dbReference type="ARBA" id="ARBA00022679"/>
    </source>
</evidence>
<keyword evidence="2 9" id="KW-0328">Glycosyltransferase</keyword>
<feature type="transmembrane region" description="Helical" evidence="7">
    <location>
        <begin position="216"/>
        <end position="244"/>
    </location>
</feature>
<organism evidence="9">
    <name type="scientific">Clostridium symbiosum</name>
    <name type="common">Bacteroides symbiosus</name>
    <dbReference type="NCBI Taxonomy" id="1512"/>
    <lineage>
        <taxon>Bacteria</taxon>
        <taxon>Bacillati</taxon>
        <taxon>Bacillota</taxon>
        <taxon>Clostridia</taxon>
        <taxon>Lachnospirales</taxon>
        <taxon>Lachnospiraceae</taxon>
        <taxon>Otoolea</taxon>
    </lineage>
</organism>